<gene>
    <name evidence="1" type="ORF">GNI_092070</name>
</gene>
<organism evidence="1 2">
    <name type="scientific">Gregarina niphandrodes</name>
    <name type="common">Septate eugregarine</name>
    <dbReference type="NCBI Taxonomy" id="110365"/>
    <lineage>
        <taxon>Eukaryota</taxon>
        <taxon>Sar</taxon>
        <taxon>Alveolata</taxon>
        <taxon>Apicomplexa</taxon>
        <taxon>Conoidasida</taxon>
        <taxon>Gregarinasina</taxon>
        <taxon>Eugregarinorida</taxon>
        <taxon>Gregarinidae</taxon>
        <taxon>Gregarina</taxon>
    </lineage>
</organism>
<comment type="caution">
    <text evidence="1">The sequence shown here is derived from an EMBL/GenBank/DDBJ whole genome shotgun (WGS) entry which is preliminary data.</text>
</comment>
<accession>A0A023B5A9</accession>
<sequence length="266" mass="30849">MIEKLKKGFNVKYCKREAGNTLVTVGPDSRFPEGIEGSGRLIRTVPSVVVWYHFLKNYPGMSRKQRLESLSMLSRWYPAQVAHYLFREVRDRFLDRDLCLRREGGLFNAHVPTSSLYILQIDERIALWFYENPQTKGELIKEVKPFVEMFQDNLRGHVRDCRVRDSAWMEELLVRTLMDKLVSLHAARTGQDRQIVAQTLRGREPFVFSVSQQELCETYSEILTTVATRVAVEQTHDYACRAACVAMSSVFYLHDLTHLVDMGHTL</sequence>
<protein>
    <submittedName>
        <fullName evidence="1">Uncharacterized protein</fullName>
    </submittedName>
</protein>
<dbReference type="Proteomes" id="UP000019763">
    <property type="component" value="Unassembled WGS sequence"/>
</dbReference>
<dbReference type="RefSeq" id="XP_011130886.1">
    <property type="nucleotide sequence ID" value="XM_011132584.1"/>
</dbReference>
<keyword evidence="2" id="KW-1185">Reference proteome</keyword>
<dbReference type="AlphaFoldDB" id="A0A023B5A9"/>
<dbReference type="VEuPathDB" id="CryptoDB:GNI_092070"/>
<dbReference type="EMBL" id="AFNH02000688">
    <property type="protein sequence ID" value="EZG59596.1"/>
    <property type="molecule type" value="Genomic_DNA"/>
</dbReference>
<proteinExistence type="predicted"/>
<dbReference type="GeneID" id="22913300"/>
<evidence type="ECO:0000313" key="2">
    <source>
        <dbReference type="Proteomes" id="UP000019763"/>
    </source>
</evidence>
<evidence type="ECO:0000313" key="1">
    <source>
        <dbReference type="EMBL" id="EZG59596.1"/>
    </source>
</evidence>
<name>A0A023B5A9_GRENI</name>
<reference evidence="1" key="1">
    <citation type="submission" date="2013-12" db="EMBL/GenBank/DDBJ databases">
        <authorList>
            <person name="Omoto C.K."/>
            <person name="Sibley D."/>
            <person name="Venepally P."/>
            <person name="Hadjithomas M."/>
            <person name="Karamycheva S."/>
            <person name="Brunk B."/>
            <person name="Roos D."/>
            <person name="Caler E."/>
            <person name="Lorenzi H."/>
        </authorList>
    </citation>
    <scope>NUCLEOTIDE SEQUENCE</scope>
</reference>